<dbReference type="RefSeq" id="WP_091191590.1">
    <property type="nucleotide sequence ID" value="NZ_LT594324.1"/>
</dbReference>
<dbReference type="GO" id="GO:0016746">
    <property type="term" value="F:acyltransferase activity"/>
    <property type="evidence" value="ECO:0007669"/>
    <property type="project" value="UniProtKB-KW"/>
</dbReference>
<dbReference type="InterPro" id="IPR004960">
    <property type="entry name" value="LipA_acyltrans"/>
</dbReference>
<dbReference type="GO" id="GO:0009247">
    <property type="term" value="P:glycolipid biosynthetic process"/>
    <property type="evidence" value="ECO:0007669"/>
    <property type="project" value="UniProtKB-ARBA"/>
</dbReference>
<evidence type="ECO:0000256" key="4">
    <source>
        <dbReference type="ARBA" id="ARBA00022679"/>
    </source>
</evidence>
<evidence type="ECO:0000256" key="6">
    <source>
        <dbReference type="ARBA" id="ARBA00023315"/>
    </source>
</evidence>
<dbReference type="GO" id="GO:0005886">
    <property type="term" value="C:plasma membrane"/>
    <property type="evidence" value="ECO:0007669"/>
    <property type="project" value="UniProtKB-SubCell"/>
</dbReference>
<keyword evidence="6" id="KW-0012">Acyltransferase</keyword>
<keyword evidence="5" id="KW-0472">Membrane</keyword>
<accession>A0A1A8Z781</accession>
<evidence type="ECO:0000313" key="8">
    <source>
        <dbReference type="Proteomes" id="UP000198765"/>
    </source>
</evidence>
<dbReference type="Pfam" id="PF03279">
    <property type="entry name" value="Lip_A_acyltrans"/>
    <property type="match status" value="1"/>
</dbReference>
<keyword evidence="3" id="KW-0997">Cell inner membrane</keyword>
<proteinExistence type="predicted"/>
<dbReference type="OrthoDB" id="9803456at2"/>
<evidence type="ECO:0000256" key="1">
    <source>
        <dbReference type="ARBA" id="ARBA00004533"/>
    </source>
</evidence>
<name>A0A1A8Z781_9ACTN</name>
<organism evidence="7 8">
    <name type="scientific">Micromonospora narathiwatensis</name>
    <dbReference type="NCBI Taxonomy" id="299146"/>
    <lineage>
        <taxon>Bacteria</taxon>
        <taxon>Bacillati</taxon>
        <taxon>Actinomycetota</taxon>
        <taxon>Actinomycetes</taxon>
        <taxon>Micromonosporales</taxon>
        <taxon>Micromonosporaceae</taxon>
        <taxon>Micromonospora</taxon>
    </lineage>
</organism>
<dbReference type="PANTHER" id="PTHR30606">
    <property type="entry name" value="LIPID A BIOSYNTHESIS LAUROYL ACYLTRANSFERASE"/>
    <property type="match status" value="1"/>
</dbReference>
<dbReference type="CDD" id="cd07984">
    <property type="entry name" value="LPLAT_LABLAT-like"/>
    <property type="match status" value="1"/>
</dbReference>
<dbReference type="PANTHER" id="PTHR30606:SF10">
    <property type="entry name" value="PHOSPHATIDYLINOSITOL MANNOSIDE ACYLTRANSFERASE"/>
    <property type="match status" value="1"/>
</dbReference>
<keyword evidence="2" id="KW-1003">Cell membrane</keyword>
<reference evidence="7 8" key="1">
    <citation type="submission" date="2016-06" db="EMBL/GenBank/DDBJ databases">
        <authorList>
            <person name="Kjaerup R.B."/>
            <person name="Dalgaard T.S."/>
            <person name="Juul-Madsen H.R."/>
        </authorList>
    </citation>
    <scope>NUCLEOTIDE SEQUENCE [LARGE SCALE GENOMIC DNA]</scope>
    <source>
        <strain evidence="7 8">DSM 45248</strain>
    </source>
</reference>
<dbReference type="EMBL" id="LT594324">
    <property type="protein sequence ID" value="SBT39686.1"/>
    <property type="molecule type" value="Genomic_DNA"/>
</dbReference>
<dbReference type="AlphaFoldDB" id="A0A1A8Z781"/>
<dbReference type="PATRIC" id="fig|299146.4.peg.765"/>
<evidence type="ECO:0000256" key="5">
    <source>
        <dbReference type="ARBA" id="ARBA00023136"/>
    </source>
</evidence>
<dbReference type="NCBIfam" id="NF005919">
    <property type="entry name" value="PRK07920.1"/>
    <property type="match status" value="1"/>
</dbReference>
<dbReference type="Proteomes" id="UP000198765">
    <property type="component" value="Chromosome I"/>
</dbReference>
<evidence type="ECO:0000313" key="7">
    <source>
        <dbReference type="EMBL" id="SBT39686.1"/>
    </source>
</evidence>
<sequence length="311" mass="33779">MNLTELGYVAGWRLARTLPRPVVAAAFRAGADRAYRRGGRGTTRLRANLRRVVGPELPEAELDELVRAGLRSYARYWMEAFRLPSLSRQEILAGFRLDGADKLGADVESGRGAVIALPHGGNWDAAGAWVAATGWPITTVAERLKPEAVYERFLAFRQGLGMEILPTHGGERPAFEVLVDRLQAGTVVPLLADRDLSARGVEVDFFGGRTRMPAGPALLAIRTGAPLYVTTMWYESDIARAALDGPLELPGPSSGSLDFRVRVLTQRIADGLAAGIARHPQDWHMLQRMWLDQRTDGPGATPQPPAATGTI</sequence>
<gene>
    <name evidence="7" type="ORF">GA0070621_0750</name>
</gene>
<evidence type="ECO:0000256" key="3">
    <source>
        <dbReference type="ARBA" id="ARBA00022519"/>
    </source>
</evidence>
<comment type="subcellular location">
    <subcellularLocation>
        <location evidence="1">Cell inner membrane</location>
    </subcellularLocation>
</comment>
<keyword evidence="4 7" id="KW-0808">Transferase</keyword>
<protein>
    <submittedName>
        <fullName evidence="7">KDO2-lipid IV(A) lauroyltransferase</fullName>
    </submittedName>
</protein>
<evidence type="ECO:0000256" key="2">
    <source>
        <dbReference type="ARBA" id="ARBA00022475"/>
    </source>
</evidence>
<keyword evidence="8" id="KW-1185">Reference proteome</keyword>